<accession>A0A9X2YVE6</accession>
<evidence type="ECO:0000313" key="1">
    <source>
        <dbReference type="EMBL" id="MCV7173734.1"/>
    </source>
</evidence>
<dbReference type="RefSeq" id="WP_264015903.1">
    <property type="nucleotide sequence ID" value="NZ_JACKSJ010000250.1"/>
</dbReference>
<organism evidence="1 2">
    <name type="scientific">[Mycobacterium] manitobense</name>
    <dbReference type="NCBI Taxonomy" id="190147"/>
    <lineage>
        <taxon>Bacteria</taxon>
        <taxon>Bacillati</taxon>
        <taxon>Actinomycetota</taxon>
        <taxon>Actinomycetes</taxon>
        <taxon>Mycobacteriales</taxon>
        <taxon>Mycobacteriaceae</taxon>
        <taxon>Mycolicibacterium</taxon>
    </lineage>
</organism>
<protein>
    <submittedName>
        <fullName evidence="1">Uncharacterized protein</fullName>
    </submittedName>
</protein>
<dbReference type="AlphaFoldDB" id="A0A9X2YVE6"/>
<keyword evidence="2" id="KW-1185">Reference proteome</keyword>
<evidence type="ECO:0000313" key="2">
    <source>
        <dbReference type="Proteomes" id="UP001140293"/>
    </source>
</evidence>
<dbReference type="Gene3D" id="3.40.50.1820">
    <property type="entry name" value="alpha/beta hydrolase"/>
    <property type="match status" value="1"/>
</dbReference>
<proteinExistence type="predicted"/>
<sequence>MAVAALVASSACDSEKGYRPPPGAPSLLPSWGARETDGKLQIWTGTPCVGITKLTLGHDMGGPDLVLTAAASEGANVEHLTLGGPYPGFRVTESWPAGMDWRAADQLVLQVDGKDVTFGATTEVSDIVNGSPDHPADTFWFDGVGWLNPADVAAKDGKDFAAVCTPNPPATAD</sequence>
<dbReference type="InterPro" id="IPR029058">
    <property type="entry name" value="AB_hydrolase_fold"/>
</dbReference>
<gene>
    <name evidence="1" type="ORF">H7I41_27810</name>
</gene>
<dbReference type="Proteomes" id="UP001140293">
    <property type="component" value="Unassembled WGS sequence"/>
</dbReference>
<reference evidence="1" key="2">
    <citation type="journal article" date="2022" name="BMC Genomics">
        <title>Comparative genome analysis of mycobacteria focusing on tRNA and non-coding RNA.</title>
        <authorList>
            <person name="Behra P.R.K."/>
            <person name="Pettersson B.M.F."/>
            <person name="Ramesh M."/>
            <person name="Das S."/>
            <person name="Dasgupta S."/>
            <person name="Kirsebom L.A."/>
        </authorList>
    </citation>
    <scope>NUCLEOTIDE SEQUENCE</scope>
    <source>
        <strain evidence="1">DSM 44615</strain>
    </source>
</reference>
<name>A0A9X2YVE6_9MYCO</name>
<reference evidence="1" key="1">
    <citation type="submission" date="2020-07" db="EMBL/GenBank/DDBJ databases">
        <authorList>
            <person name="Pettersson B.M.F."/>
            <person name="Behra P.R.K."/>
            <person name="Ramesh M."/>
            <person name="Das S."/>
            <person name="Dasgupta S."/>
            <person name="Kirsebom L.A."/>
        </authorList>
    </citation>
    <scope>NUCLEOTIDE SEQUENCE</scope>
    <source>
        <strain evidence="1">DSM 44615</strain>
    </source>
</reference>
<comment type="caution">
    <text evidence="1">The sequence shown here is derived from an EMBL/GenBank/DDBJ whole genome shotgun (WGS) entry which is preliminary data.</text>
</comment>
<dbReference type="EMBL" id="JACKSJ010000250">
    <property type="protein sequence ID" value="MCV7173734.1"/>
    <property type="molecule type" value="Genomic_DNA"/>
</dbReference>